<dbReference type="AlphaFoldDB" id="A0A8H6TCT5"/>
<dbReference type="RefSeq" id="XP_037225104.1">
    <property type="nucleotide sequence ID" value="XM_037357194.1"/>
</dbReference>
<organism evidence="1 2">
    <name type="scientific">Mycena indigotica</name>
    <dbReference type="NCBI Taxonomy" id="2126181"/>
    <lineage>
        <taxon>Eukaryota</taxon>
        <taxon>Fungi</taxon>
        <taxon>Dikarya</taxon>
        <taxon>Basidiomycota</taxon>
        <taxon>Agaricomycotina</taxon>
        <taxon>Agaricomycetes</taxon>
        <taxon>Agaricomycetidae</taxon>
        <taxon>Agaricales</taxon>
        <taxon>Marasmiineae</taxon>
        <taxon>Mycenaceae</taxon>
        <taxon>Mycena</taxon>
    </lineage>
</organism>
<dbReference type="Proteomes" id="UP000636479">
    <property type="component" value="Unassembled WGS sequence"/>
</dbReference>
<proteinExistence type="predicted"/>
<comment type="caution">
    <text evidence="1">The sequence shown here is derived from an EMBL/GenBank/DDBJ whole genome shotgun (WGS) entry which is preliminary data.</text>
</comment>
<accession>A0A8H6TCT5</accession>
<sequence>MSFVYRNSDKRMLDPNQHSDHGIGAEAALKQLTDKLVEYGLDTPERVAELQSFMVDYTPRTLTVLLGAIESLKKKRDDSPPLLVHEEPPEGVDELFYVDFPNSELRLLYHRMYDPQNRPDTPRYWQFYVRSRTSQPLARKPLVEMECVGPGDWHITELYLARPDDVLRIDKRHIFRLPRLGGDAADIPSQRLR</sequence>
<name>A0A8H6TCT5_9AGAR</name>
<reference evidence="1" key="1">
    <citation type="submission" date="2020-05" db="EMBL/GenBank/DDBJ databases">
        <title>Mycena genomes resolve the evolution of fungal bioluminescence.</title>
        <authorList>
            <person name="Tsai I.J."/>
        </authorList>
    </citation>
    <scope>NUCLEOTIDE SEQUENCE</scope>
    <source>
        <strain evidence="1">171206Taipei</strain>
    </source>
</reference>
<dbReference type="GeneID" id="59339710"/>
<evidence type="ECO:0000313" key="2">
    <source>
        <dbReference type="Proteomes" id="UP000636479"/>
    </source>
</evidence>
<dbReference type="OrthoDB" id="10496816at2759"/>
<gene>
    <name evidence="1" type="ORF">MIND_00022300</name>
</gene>
<protein>
    <submittedName>
        <fullName evidence="1">Uncharacterized protein</fullName>
    </submittedName>
</protein>
<evidence type="ECO:0000313" key="1">
    <source>
        <dbReference type="EMBL" id="KAF7315081.1"/>
    </source>
</evidence>
<keyword evidence="2" id="KW-1185">Reference proteome</keyword>
<dbReference type="EMBL" id="JACAZF010000001">
    <property type="protein sequence ID" value="KAF7315081.1"/>
    <property type="molecule type" value="Genomic_DNA"/>
</dbReference>